<keyword evidence="1" id="KW-0240">DNA-directed RNA polymerase</keyword>
<evidence type="ECO:0000256" key="4">
    <source>
        <dbReference type="ARBA" id="ARBA00022695"/>
    </source>
</evidence>
<dbReference type="GO" id="GO:0000428">
    <property type="term" value="C:DNA-directed RNA polymerase complex"/>
    <property type="evidence" value="ECO:0007669"/>
    <property type="project" value="UniProtKB-KW"/>
</dbReference>
<proteinExistence type="predicted"/>
<dbReference type="Gene3D" id="3.40.1360.10">
    <property type="match status" value="1"/>
</dbReference>
<dbReference type="InterPro" id="IPR036977">
    <property type="entry name" value="DNA_primase_Znf_CHC2"/>
</dbReference>
<evidence type="ECO:0000313" key="11">
    <source>
        <dbReference type="EMBL" id="KAK3575736.1"/>
    </source>
</evidence>
<keyword evidence="3" id="KW-0808">Transferase</keyword>
<reference evidence="11" key="2">
    <citation type="journal article" date="2021" name="Genome Biol. Evol.">
        <title>Developing a high-quality reference genome for a parasitic bivalve with doubly uniparental inheritance (Bivalvia: Unionida).</title>
        <authorList>
            <person name="Smith C.H."/>
        </authorList>
    </citation>
    <scope>NUCLEOTIDE SEQUENCE</scope>
    <source>
        <strain evidence="11">CHS0354</strain>
        <tissue evidence="11">Mantle</tissue>
    </source>
</reference>
<keyword evidence="4" id="KW-0548">Nucleotidyltransferase</keyword>
<name>A0AAE0RLQ3_9BIVA</name>
<keyword evidence="7" id="KW-0863">Zinc-finger</keyword>
<evidence type="ECO:0000256" key="3">
    <source>
        <dbReference type="ARBA" id="ARBA00022679"/>
    </source>
</evidence>
<dbReference type="GO" id="GO:0003677">
    <property type="term" value="F:DNA binding"/>
    <property type="evidence" value="ECO:0007669"/>
    <property type="project" value="InterPro"/>
</dbReference>
<dbReference type="Gene3D" id="3.90.980.10">
    <property type="entry name" value="DNA primase, catalytic core, N-terminal domain"/>
    <property type="match status" value="1"/>
</dbReference>
<comment type="caution">
    <text evidence="11">The sequence shown here is derived from an EMBL/GenBank/DDBJ whole genome shotgun (WGS) entry which is preliminary data.</text>
</comment>
<keyword evidence="12" id="KW-1185">Reference proteome</keyword>
<accession>A0AAE0RLQ3</accession>
<sequence>MGGIKLAADTVPSVVDLKDDKFNFLYLFDTLKTRADIVGYIGMSVNLKKNGKNYIGLCPFHGEKTPSFFVAPQKKLYKCFGCGVGGNVLFGCGQKSAAYAGITIRETSQKETPVRTEEDRLFEDVMDFFCEHLKKCRADSSLAKLIAKRKLAAYSIDKYALGYAPDSTAITGGCNDFYRNRLIFPIRDIAGRVIGFGGRAIGDEMPKYINPPETPLYSKSKVLYGLYEANSAVRKKSRMIVTEGYIDVIRMAQEGFDDTVALCGTAMTDAHLRIILLPDGDSAGQASAAKSSRLLLSAELPGYVCRLEQGVDPGDFFDRFPADKMEALLKQSSDAAYYIVSNAARTAGQQDSNTRLRTLEELMSFSSTLSPERHDHLNNLTAELFAVRRDILDTLNTGSPAVKPAQTETTDVPSAIGIRFQNLKQLYPRDFNIIECLLTGYVPTGALYDVYPPEMFQDTYLRGFYKTLLGIPHADLASLSYDQLREAFPEFNELMDFLDFFEDGDLKREQPQHVRRITCEHLTRNLYEYYRTKAKSQPTADQADILAHGRRQIQTLTEIFTVPASLAAG</sequence>
<protein>
    <recommendedName>
        <fullName evidence="10">Toprim domain-containing protein</fullName>
    </recommendedName>
</protein>
<dbReference type="CDD" id="cd03364">
    <property type="entry name" value="TOPRIM_DnaG_primases"/>
    <property type="match status" value="1"/>
</dbReference>
<dbReference type="GO" id="GO:0003899">
    <property type="term" value="F:DNA-directed RNA polymerase activity"/>
    <property type="evidence" value="ECO:0007669"/>
    <property type="project" value="InterPro"/>
</dbReference>
<keyword evidence="5" id="KW-0235">DNA replication</keyword>
<dbReference type="Gene3D" id="3.90.580.10">
    <property type="entry name" value="Zinc finger, CHC2-type domain"/>
    <property type="match status" value="1"/>
</dbReference>
<dbReference type="GO" id="GO:0006269">
    <property type="term" value="P:DNA replication, synthesis of primer"/>
    <property type="evidence" value="ECO:0007669"/>
    <property type="project" value="UniProtKB-KW"/>
</dbReference>
<dbReference type="Pfam" id="PF01807">
    <property type="entry name" value="Zn_ribbon_DnaG"/>
    <property type="match status" value="1"/>
</dbReference>
<evidence type="ECO:0000259" key="10">
    <source>
        <dbReference type="PROSITE" id="PS50880"/>
    </source>
</evidence>
<dbReference type="AlphaFoldDB" id="A0AAE0RLQ3"/>
<evidence type="ECO:0000256" key="1">
    <source>
        <dbReference type="ARBA" id="ARBA00022478"/>
    </source>
</evidence>
<keyword evidence="2" id="KW-0639">Primosome</keyword>
<feature type="domain" description="Toprim" evidence="10">
    <location>
        <begin position="237"/>
        <end position="312"/>
    </location>
</feature>
<dbReference type="InterPro" id="IPR037068">
    <property type="entry name" value="DNA_primase_core_N_sf"/>
</dbReference>
<evidence type="ECO:0000256" key="6">
    <source>
        <dbReference type="ARBA" id="ARBA00022723"/>
    </source>
</evidence>
<organism evidence="11 12">
    <name type="scientific">Potamilus streckersoni</name>
    <dbReference type="NCBI Taxonomy" id="2493646"/>
    <lineage>
        <taxon>Eukaryota</taxon>
        <taxon>Metazoa</taxon>
        <taxon>Spiralia</taxon>
        <taxon>Lophotrochozoa</taxon>
        <taxon>Mollusca</taxon>
        <taxon>Bivalvia</taxon>
        <taxon>Autobranchia</taxon>
        <taxon>Heteroconchia</taxon>
        <taxon>Palaeoheterodonta</taxon>
        <taxon>Unionida</taxon>
        <taxon>Unionoidea</taxon>
        <taxon>Unionidae</taxon>
        <taxon>Ambleminae</taxon>
        <taxon>Lampsilini</taxon>
        <taxon>Potamilus</taxon>
    </lineage>
</organism>
<evidence type="ECO:0000256" key="7">
    <source>
        <dbReference type="ARBA" id="ARBA00022771"/>
    </source>
</evidence>
<dbReference type="InterPro" id="IPR034151">
    <property type="entry name" value="TOPRIM_DnaG_bac"/>
</dbReference>
<reference evidence="11" key="3">
    <citation type="submission" date="2023-05" db="EMBL/GenBank/DDBJ databases">
        <authorList>
            <person name="Smith C.H."/>
        </authorList>
    </citation>
    <scope>NUCLEOTIDE SEQUENCE</scope>
    <source>
        <strain evidence="11">CHS0354</strain>
        <tissue evidence="11">Mantle</tissue>
    </source>
</reference>
<dbReference type="GO" id="GO:0008270">
    <property type="term" value="F:zinc ion binding"/>
    <property type="evidence" value="ECO:0007669"/>
    <property type="project" value="UniProtKB-KW"/>
</dbReference>
<dbReference type="InterPro" id="IPR050219">
    <property type="entry name" value="DnaG_primase"/>
</dbReference>
<dbReference type="Proteomes" id="UP001195483">
    <property type="component" value="Unassembled WGS sequence"/>
</dbReference>
<dbReference type="SUPFAM" id="SSF57783">
    <property type="entry name" value="Zinc beta-ribbon"/>
    <property type="match status" value="1"/>
</dbReference>
<dbReference type="InterPro" id="IPR006171">
    <property type="entry name" value="TOPRIM_dom"/>
</dbReference>
<keyword evidence="8" id="KW-0862">Zinc</keyword>
<keyword evidence="9" id="KW-0804">Transcription</keyword>
<keyword evidence="6" id="KW-0479">Metal-binding</keyword>
<dbReference type="EMBL" id="JAEAOA010001795">
    <property type="protein sequence ID" value="KAK3575736.1"/>
    <property type="molecule type" value="Genomic_DNA"/>
</dbReference>
<dbReference type="SMART" id="SM00400">
    <property type="entry name" value="ZnF_CHCC"/>
    <property type="match status" value="1"/>
</dbReference>
<dbReference type="InterPro" id="IPR013264">
    <property type="entry name" value="DNAG_N"/>
</dbReference>
<dbReference type="InterPro" id="IPR002694">
    <property type="entry name" value="Znf_CHC2"/>
</dbReference>
<dbReference type="PANTHER" id="PTHR30313:SF2">
    <property type="entry name" value="DNA PRIMASE"/>
    <property type="match status" value="1"/>
</dbReference>
<dbReference type="GO" id="GO:0005737">
    <property type="term" value="C:cytoplasm"/>
    <property type="evidence" value="ECO:0007669"/>
    <property type="project" value="TreeGrafter"/>
</dbReference>
<dbReference type="SMART" id="SM00493">
    <property type="entry name" value="TOPRIM"/>
    <property type="match status" value="1"/>
</dbReference>
<evidence type="ECO:0000256" key="5">
    <source>
        <dbReference type="ARBA" id="ARBA00022705"/>
    </source>
</evidence>
<dbReference type="Pfam" id="PF13155">
    <property type="entry name" value="Toprim_2"/>
    <property type="match status" value="1"/>
</dbReference>
<dbReference type="PROSITE" id="PS50880">
    <property type="entry name" value="TOPRIM"/>
    <property type="match status" value="1"/>
</dbReference>
<gene>
    <name evidence="11" type="ORF">CHS0354_030068</name>
</gene>
<dbReference type="Pfam" id="PF08275">
    <property type="entry name" value="DNAG_N"/>
    <property type="match status" value="1"/>
</dbReference>
<reference evidence="11" key="1">
    <citation type="journal article" date="2021" name="Genome Biol. Evol.">
        <title>A High-Quality Reference Genome for a Parasitic Bivalve with Doubly Uniparental Inheritance (Bivalvia: Unionida).</title>
        <authorList>
            <person name="Smith C.H."/>
        </authorList>
    </citation>
    <scope>NUCLEOTIDE SEQUENCE</scope>
    <source>
        <strain evidence="11">CHS0354</strain>
    </source>
</reference>
<evidence type="ECO:0000256" key="9">
    <source>
        <dbReference type="ARBA" id="ARBA00023163"/>
    </source>
</evidence>
<dbReference type="PANTHER" id="PTHR30313">
    <property type="entry name" value="DNA PRIMASE"/>
    <property type="match status" value="1"/>
</dbReference>
<dbReference type="SUPFAM" id="SSF56731">
    <property type="entry name" value="DNA primase core"/>
    <property type="match status" value="1"/>
</dbReference>
<evidence type="ECO:0000256" key="8">
    <source>
        <dbReference type="ARBA" id="ARBA00022833"/>
    </source>
</evidence>
<evidence type="ECO:0000313" key="12">
    <source>
        <dbReference type="Proteomes" id="UP001195483"/>
    </source>
</evidence>
<evidence type="ECO:0000256" key="2">
    <source>
        <dbReference type="ARBA" id="ARBA00022515"/>
    </source>
</evidence>